<dbReference type="AlphaFoldDB" id="A0A4V1BEE8"/>
<name>A0A4V1BEE8_9ACTN</name>
<evidence type="ECO:0000256" key="1">
    <source>
        <dbReference type="SAM" id="Phobius"/>
    </source>
</evidence>
<keyword evidence="1" id="KW-0472">Membrane</keyword>
<dbReference type="Proteomes" id="UP000294894">
    <property type="component" value="Chromosome"/>
</dbReference>
<dbReference type="KEGG" id="noy:EXE57_07285"/>
<organism evidence="2 3">
    <name type="scientific">Nocardioides euryhalodurans</name>
    <dbReference type="NCBI Taxonomy" id="2518370"/>
    <lineage>
        <taxon>Bacteria</taxon>
        <taxon>Bacillati</taxon>
        <taxon>Actinomycetota</taxon>
        <taxon>Actinomycetes</taxon>
        <taxon>Propionibacteriales</taxon>
        <taxon>Nocardioidaceae</taxon>
        <taxon>Nocardioides</taxon>
    </lineage>
</organism>
<gene>
    <name evidence="2" type="ORF">EXE57_07285</name>
</gene>
<dbReference type="OrthoDB" id="3790201at2"/>
<dbReference type="InterPro" id="IPR021385">
    <property type="entry name" value="DUF3017"/>
</dbReference>
<proteinExistence type="predicted"/>
<sequence length="85" mass="8851">MGGALYLVALLGVAVGLIFVVLADWRMGVRWLGGSLLFAAVCRLVLPAQHAGMLAVRNRLLDAGLLIVVGASVIFLAGTIPNQPL</sequence>
<keyword evidence="1" id="KW-1133">Transmembrane helix</keyword>
<dbReference type="EMBL" id="CP038267">
    <property type="protein sequence ID" value="QBR94372.1"/>
    <property type="molecule type" value="Genomic_DNA"/>
</dbReference>
<keyword evidence="3" id="KW-1185">Reference proteome</keyword>
<feature type="transmembrane region" description="Helical" evidence="1">
    <location>
        <begin position="5"/>
        <end position="23"/>
    </location>
</feature>
<keyword evidence="1" id="KW-0812">Transmembrane</keyword>
<protein>
    <submittedName>
        <fullName evidence="2">DUF3017 domain-containing protein</fullName>
    </submittedName>
</protein>
<evidence type="ECO:0000313" key="3">
    <source>
        <dbReference type="Proteomes" id="UP000294894"/>
    </source>
</evidence>
<feature type="transmembrane region" description="Helical" evidence="1">
    <location>
        <begin position="29"/>
        <end position="48"/>
    </location>
</feature>
<reference evidence="2 3" key="1">
    <citation type="submission" date="2019-03" db="EMBL/GenBank/DDBJ databases">
        <title>Three New Species of Nocardioides, Nocardioides euryhalodurans sp. nov., Nocardioides seonyuensis sp. nov. and Nocardioides eburneoflavus sp. nov., Iolated from Soil.</title>
        <authorList>
            <person name="Roh S.G."/>
            <person name="Lee C."/>
            <person name="Kim M.-K."/>
            <person name="Kim S.B."/>
        </authorList>
    </citation>
    <scope>NUCLEOTIDE SEQUENCE [LARGE SCALE GENOMIC DNA]</scope>
    <source>
        <strain evidence="2 3">MMS17-SY117</strain>
    </source>
</reference>
<feature type="transmembrane region" description="Helical" evidence="1">
    <location>
        <begin position="60"/>
        <end position="80"/>
    </location>
</feature>
<dbReference type="Pfam" id="PF11222">
    <property type="entry name" value="DUF3017"/>
    <property type="match status" value="1"/>
</dbReference>
<accession>A0A4V1BEE8</accession>
<evidence type="ECO:0000313" key="2">
    <source>
        <dbReference type="EMBL" id="QBR94372.1"/>
    </source>
</evidence>